<proteinExistence type="predicted"/>
<feature type="chain" id="PRO_5041305730" evidence="2">
    <location>
        <begin position="22"/>
        <end position="496"/>
    </location>
</feature>
<organism evidence="3 4">
    <name type="scientific">Effrenium voratum</name>
    <dbReference type="NCBI Taxonomy" id="2562239"/>
    <lineage>
        <taxon>Eukaryota</taxon>
        <taxon>Sar</taxon>
        <taxon>Alveolata</taxon>
        <taxon>Dinophyceae</taxon>
        <taxon>Suessiales</taxon>
        <taxon>Symbiodiniaceae</taxon>
        <taxon>Effrenium</taxon>
    </lineage>
</organism>
<name>A0AA36MSL2_9DINO</name>
<sequence>MQWRLCVAAAAVLLALHALRRLEEDVIPKPWALESLEQSGTAPEHAPEAPVPSQDLTRVPSHAELEKAKWRPPDFGQVPVLDDAIWQASLDGCAQNSTLHAFLQRLLQNQTITIQVYGGSMTYGMGCCAPYSCDRWVDCSWGAQLQSALEQLRPGRVRLEHRARRGCNLPCALPEVVLAQRGSFRAPDLIILDFGQNGWGGSPENLEEFIRVCHLFMPQTLLLIIWNKDMTNLDPSKGDIKNLQSCRALSGHYGIPLLNFQAAMEEYTRQGGNWSQLWPRVLPEEHHPPWRTHAYFTDMLAYWFNRQLGSSESSLQLAPVLRQPDDLNVDQAWIPPLYNVKLEKIQVCLFPLTSHVAREPNGSPTRSPEGRWQLYEDRRDKPGWITMEPSSDKLRFEVNFSRKARVVIQYLRSYANIGTAEVEIEGSWLWQHDGKNLQGGKGRSFRAAAEWGHRISVTQTVMLIGASLPNASWETGAVSFRLADGPKFKVISVISC</sequence>
<dbReference type="PANTHER" id="PTHR34407:SF1">
    <property type="entry name" value="SGNH HYDROLASE-TYPE ESTERASE DOMAIN-CONTAINING PROTEIN"/>
    <property type="match status" value="1"/>
</dbReference>
<evidence type="ECO:0000313" key="4">
    <source>
        <dbReference type="Proteomes" id="UP001178507"/>
    </source>
</evidence>
<keyword evidence="4" id="KW-1185">Reference proteome</keyword>
<reference evidence="3" key="1">
    <citation type="submission" date="2023-08" db="EMBL/GenBank/DDBJ databases">
        <authorList>
            <person name="Chen Y."/>
            <person name="Shah S."/>
            <person name="Dougan E. K."/>
            <person name="Thang M."/>
            <person name="Chan C."/>
        </authorList>
    </citation>
    <scope>NUCLEOTIDE SEQUENCE</scope>
</reference>
<dbReference type="InterPro" id="IPR036514">
    <property type="entry name" value="SGNH_hydro_sf"/>
</dbReference>
<dbReference type="Proteomes" id="UP001178507">
    <property type="component" value="Unassembled WGS sequence"/>
</dbReference>
<gene>
    <name evidence="3" type="ORF">EVOR1521_LOCUS7087</name>
</gene>
<keyword evidence="2" id="KW-0732">Signal</keyword>
<feature type="region of interest" description="Disordered" evidence="1">
    <location>
        <begin position="37"/>
        <end position="56"/>
    </location>
</feature>
<evidence type="ECO:0000313" key="3">
    <source>
        <dbReference type="EMBL" id="CAJ1378585.1"/>
    </source>
</evidence>
<dbReference type="PANTHER" id="PTHR34407">
    <property type="entry name" value="EXPRESSED PROTEIN"/>
    <property type="match status" value="1"/>
</dbReference>
<comment type="caution">
    <text evidence="3">The sequence shown here is derived from an EMBL/GenBank/DDBJ whole genome shotgun (WGS) entry which is preliminary data.</text>
</comment>
<evidence type="ECO:0000256" key="2">
    <source>
        <dbReference type="SAM" id="SignalP"/>
    </source>
</evidence>
<dbReference type="AlphaFoldDB" id="A0AA36MSL2"/>
<dbReference type="SUPFAM" id="SSF52266">
    <property type="entry name" value="SGNH hydrolase"/>
    <property type="match status" value="1"/>
</dbReference>
<feature type="signal peptide" evidence="2">
    <location>
        <begin position="1"/>
        <end position="21"/>
    </location>
</feature>
<dbReference type="EMBL" id="CAUJNA010000556">
    <property type="protein sequence ID" value="CAJ1378585.1"/>
    <property type="molecule type" value="Genomic_DNA"/>
</dbReference>
<protein>
    <submittedName>
        <fullName evidence="3">Uncharacterized protein</fullName>
    </submittedName>
</protein>
<evidence type="ECO:0000256" key="1">
    <source>
        <dbReference type="SAM" id="MobiDB-lite"/>
    </source>
</evidence>
<accession>A0AA36MSL2</accession>
<dbReference type="Gene3D" id="3.40.50.1110">
    <property type="entry name" value="SGNH hydrolase"/>
    <property type="match status" value="1"/>
</dbReference>